<dbReference type="InterPro" id="IPR036638">
    <property type="entry name" value="HLH_DNA-bd_sf"/>
</dbReference>
<dbReference type="AlphaFoldDB" id="A0A9D4P9P6"/>
<feature type="domain" description="BHLH" evidence="7">
    <location>
        <begin position="56"/>
        <end position="117"/>
    </location>
</feature>
<evidence type="ECO:0000259" key="7">
    <source>
        <dbReference type="PROSITE" id="PS50888"/>
    </source>
</evidence>
<dbReference type="PANTHER" id="PTHR19290:SF162">
    <property type="entry name" value="TRANSCRIPTION FACTOR ATOH7"/>
    <property type="match status" value="1"/>
</dbReference>
<comment type="caution">
    <text evidence="8">The sequence shown here is derived from an EMBL/GenBank/DDBJ whole genome shotgun (WGS) entry which is preliminary data.</text>
</comment>
<dbReference type="Gene3D" id="4.10.280.10">
    <property type="entry name" value="Helix-loop-helix DNA-binding domain"/>
    <property type="match status" value="1"/>
</dbReference>
<evidence type="ECO:0000256" key="5">
    <source>
        <dbReference type="ARBA" id="ARBA00023242"/>
    </source>
</evidence>
<reference evidence="8" key="1">
    <citation type="submission" date="2020-06" db="EMBL/GenBank/DDBJ databases">
        <authorList>
            <person name="Ji K."/>
            <person name="Li J."/>
        </authorList>
    </citation>
    <scope>NUCLEOTIDE SEQUENCE</scope>
    <source>
        <strain evidence="8">JKM2019</strain>
        <tissue evidence="8">Whole body</tissue>
    </source>
</reference>
<dbReference type="GO" id="GO:0005634">
    <property type="term" value="C:nucleus"/>
    <property type="evidence" value="ECO:0007669"/>
    <property type="project" value="UniProtKB-SubCell"/>
</dbReference>
<keyword evidence="3" id="KW-0221">Differentiation</keyword>
<dbReference type="Proteomes" id="UP000828236">
    <property type="component" value="Unassembled WGS sequence"/>
</dbReference>
<evidence type="ECO:0000256" key="6">
    <source>
        <dbReference type="SAM" id="MobiDB-lite"/>
    </source>
</evidence>
<organism evidence="8">
    <name type="scientific">Dermatophagoides farinae</name>
    <name type="common">American house dust mite</name>
    <dbReference type="NCBI Taxonomy" id="6954"/>
    <lineage>
        <taxon>Eukaryota</taxon>
        <taxon>Metazoa</taxon>
        <taxon>Ecdysozoa</taxon>
        <taxon>Arthropoda</taxon>
        <taxon>Chelicerata</taxon>
        <taxon>Arachnida</taxon>
        <taxon>Acari</taxon>
        <taxon>Acariformes</taxon>
        <taxon>Sarcoptiformes</taxon>
        <taxon>Astigmata</taxon>
        <taxon>Psoroptidia</taxon>
        <taxon>Analgoidea</taxon>
        <taxon>Pyroglyphidae</taxon>
        <taxon>Dermatophagoidinae</taxon>
        <taxon>Dermatophagoides</taxon>
    </lineage>
</organism>
<dbReference type="InterPro" id="IPR011598">
    <property type="entry name" value="bHLH_dom"/>
</dbReference>
<name>A0A9D4P9P6_DERFA</name>
<evidence type="ECO:0000256" key="1">
    <source>
        <dbReference type="ARBA" id="ARBA00004123"/>
    </source>
</evidence>
<proteinExistence type="predicted"/>
<feature type="region of interest" description="Disordered" evidence="6">
    <location>
        <begin position="1"/>
        <end position="26"/>
    </location>
</feature>
<dbReference type="Pfam" id="PF00010">
    <property type="entry name" value="HLH"/>
    <property type="match status" value="1"/>
</dbReference>
<keyword evidence="4" id="KW-0524">Neurogenesis</keyword>
<comment type="subcellular location">
    <subcellularLocation>
        <location evidence="1">Nucleus</location>
    </subcellularLocation>
</comment>
<keyword evidence="2" id="KW-0217">Developmental protein</keyword>
<dbReference type="SMART" id="SM00353">
    <property type="entry name" value="HLH"/>
    <property type="match status" value="1"/>
</dbReference>
<dbReference type="GO" id="GO:0046983">
    <property type="term" value="F:protein dimerization activity"/>
    <property type="evidence" value="ECO:0007669"/>
    <property type="project" value="InterPro"/>
</dbReference>
<dbReference type="PANTHER" id="PTHR19290">
    <property type="entry name" value="BASIC HELIX-LOOP-HELIX PROTEIN NEUROGENIN-RELATED"/>
    <property type="match status" value="1"/>
</dbReference>
<dbReference type="GO" id="GO:0007423">
    <property type="term" value="P:sensory organ development"/>
    <property type="evidence" value="ECO:0007669"/>
    <property type="project" value="TreeGrafter"/>
</dbReference>
<evidence type="ECO:0000256" key="2">
    <source>
        <dbReference type="ARBA" id="ARBA00022473"/>
    </source>
</evidence>
<keyword evidence="5" id="KW-0539">Nucleus</keyword>
<evidence type="ECO:0000256" key="4">
    <source>
        <dbReference type="ARBA" id="ARBA00022902"/>
    </source>
</evidence>
<dbReference type="GO" id="GO:0000981">
    <property type="term" value="F:DNA-binding transcription factor activity, RNA polymerase II-specific"/>
    <property type="evidence" value="ECO:0007669"/>
    <property type="project" value="TreeGrafter"/>
</dbReference>
<gene>
    <name evidence="8" type="ORF">HUG17_1652</name>
</gene>
<dbReference type="CDD" id="cd11431">
    <property type="entry name" value="bHLH_TS_taxi_Dei"/>
    <property type="match status" value="1"/>
</dbReference>
<dbReference type="InterPro" id="IPR050359">
    <property type="entry name" value="bHLH_transcription_factors"/>
</dbReference>
<dbReference type="GO" id="GO:0070888">
    <property type="term" value="F:E-box binding"/>
    <property type="evidence" value="ECO:0007669"/>
    <property type="project" value="TreeGrafter"/>
</dbReference>
<sequence length="339" mass="39023">MDSTVTKTNQDHNDQNDQNKTKMTIRKEKIVKVSTGKKYNLRIKSNSTSSQQSNKYRRKTANLRERCRMQEINDAFKRLQSVVPDIFSITDERSSQSMAKLTKINTLKLAVNYISALTQILRQPETESECPNYGHDNENIQPSSENHKDKATISTTVTNRTISNNLNNGNSISCNNSNIQHVPSSMIPNLHIGIHKNIHQYSNSNQPYCNTSEPIYCGQYSLNNHDSDTQKQTQQNQVVGLSNMMETFVFDHLIDNRQQQQQQQQSDNNFITSNIIDYRQTTSQQTIMNMKNNHDNNVNSTCLAIEQEQQFNHHHDNNNEQMEGIILDDLDSLFDDYVS</sequence>
<feature type="compositionally biased region" description="Basic and acidic residues" evidence="6">
    <location>
        <begin position="9"/>
        <end position="26"/>
    </location>
</feature>
<evidence type="ECO:0000313" key="8">
    <source>
        <dbReference type="EMBL" id="KAH7646114.1"/>
    </source>
</evidence>
<protein>
    <submittedName>
        <fullName evidence="8">Helix-loop-helix domain containing protein</fullName>
    </submittedName>
</protein>
<evidence type="ECO:0000256" key="3">
    <source>
        <dbReference type="ARBA" id="ARBA00022782"/>
    </source>
</evidence>
<dbReference type="GO" id="GO:0045944">
    <property type="term" value="P:positive regulation of transcription by RNA polymerase II"/>
    <property type="evidence" value="ECO:0007669"/>
    <property type="project" value="TreeGrafter"/>
</dbReference>
<dbReference type="GO" id="GO:0061564">
    <property type="term" value="P:axon development"/>
    <property type="evidence" value="ECO:0007669"/>
    <property type="project" value="TreeGrafter"/>
</dbReference>
<dbReference type="EMBL" id="SDOV01000001">
    <property type="protein sequence ID" value="KAH7646114.1"/>
    <property type="molecule type" value="Genomic_DNA"/>
</dbReference>
<feature type="region of interest" description="Disordered" evidence="6">
    <location>
        <begin position="127"/>
        <end position="149"/>
    </location>
</feature>
<reference evidence="8" key="2">
    <citation type="journal article" date="2021" name="World Allergy Organ. J.">
        <title>Chromosome-level assembly of Dermatophagoides farinae genome and transcriptome reveals two novel allergens Der f 37 and Der f 39.</title>
        <authorList>
            <person name="Chen J."/>
            <person name="Cai Z."/>
            <person name="Fan D."/>
            <person name="Hu J."/>
            <person name="Hou Y."/>
            <person name="He Y."/>
            <person name="Zhang Z."/>
            <person name="Zhao Z."/>
            <person name="Gao P."/>
            <person name="Hu W."/>
            <person name="Sun J."/>
            <person name="Li J."/>
            <person name="Ji K."/>
        </authorList>
    </citation>
    <scope>NUCLEOTIDE SEQUENCE</scope>
    <source>
        <strain evidence="8">JKM2019</strain>
    </source>
</reference>
<accession>A0A9D4P9P6</accession>
<dbReference type="SUPFAM" id="SSF47459">
    <property type="entry name" value="HLH, helix-loop-helix DNA-binding domain"/>
    <property type="match status" value="1"/>
</dbReference>
<dbReference type="PROSITE" id="PS50888">
    <property type="entry name" value="BHLH"/>
    <property type="match status" value="1"/>
</dbReference>